<evidence type="ECO:0000313" key="3">
    <source>
        <dbReference type="Proteomes" id="UP000051717"/>
    </source>
</evidence>
<dbReference type="Gene3D" id="3.40.720.10">
    <property type="entry name" value="Alkaline Phosphatase, subunit A"/>
    <property type="match status" value="1"/>
</dbReference>
<dbReference type="Proteomes" id="UP000051717">
    <property type="component" value="Unassembled WGS sequence"/>
</dbReference>
<dbReference type="EMBL" id="LJUI01000053">
    <property type="protein sequence ID" value="KPK68951.1"/>
    <property type="molecule type" value="Genomic_DNA"/>
</dbReference>
<dbReference type="SUPFAM" id="SSF53649">
    <property type="entry name" value="Alkaline phosphatase-like"/>
    <property type="match status" value="1"/>
</dbReference>
<name>A0A0S8G789_UNCT6</name>
<dbReference type="Gene3D" id="2.120.10.10">
    <property type="match status" value="2"/>
</dbReference>
<reference evidence="2 3" key="1">
    <citation type="journal article" date="2015" name="Microbiome">
        <title>Genomic resolution of linkages in carbon, nitrogen, and sulfur cycling among widespread estuary sediment bacteria.</title>
        <authorList>
            <person name="Baker B.J."/>
            <person name="Lazar C.S."/>
            <person name="Teske A.P."/>
            <person name="Dick G.J."/>
        </authorList>
    </citation>
    <scope>NUCLEOTIDE SEQUENCE [LARGE SCALE GENOMIC DNA]</scope>
    <source>
        <strain evidence="2">SM23_40</strain>
    </source>
</reference>
<dbReference type="CDD" id="cd15482">
    <property type="entry name" value="Sialidase_non-viral"/>
    <property type="match status" value="1"/>
</dbReference>
<dbReference type="InterPro" id="IPR017850">
    <property type="entry name" value="Alkaline_phosphatase_core_sf"/>
</dbReference>
<organism evidence="2 3">
    <name type="scientific">candidate division TA06 bacterium SM23_40</name>
    <dbReference type="NCBI Taxonomy" id="1703774"/>
    <lineage>
        <taxon>Bacteria</taxon>
        <taxon>Bacteria division TA06</taxon>
    </lineage>
</organism>
<feature type="domain" description="Sialidase" evidence="1">
    <location>
        <begin position="373"/>
        <end position="624"/>
    </location>
</feature>
<proteinExistence type="predicted"/>
<sequence length="735" mass="82005">MTVERVTRSGARRAWRAIAMLTFGIVWLIVPLRGAHAADEFLTEYVFLVVIDGLRWSESFGDPTHQHIPVIWDSLVPHGTMYKNLYNTLKTQSTPSHGLMLNGNRLDGWAPNNHWNPPDTDLPLYPTLFELYRKQTGAPRNRCWILTGNGVLRDLDRSLYPTYGDSLGAYLRYDADSLHAEDDTVWAWVQQVMDDERPDLMMVNFFAVDLGGHRNWDEYIAAIEHVDSLIFEFWKKIQAIPPYTDTYYKDKTTMLLTTDHGRDQADYHHHTKSDIGSRRLIFLGLGPDVMADEVVTVAHDHIDICTTIAALMGIDTPYAQGGVMDEMFIPGRWIGEPALDRNGSSMGRLDEARLTDDGARSESPSFACDGESLYVAWADTRDGLSHIYFKQSADGGNTWSPDTLLVDAYAIAPLLAVDAGVLHLAWVEFVIRPGSPTTLDWELRHSRSTDSGLNWSEPAHLTPEKYGTFFPTMAASGGDVACFVTGLPKHPQRQKAMQPAFVASSDTGVTWDTMIRAREVLELCHAQPGGVGHGGAAIHAVYTSFVDENWETYYTRSTDGGATWVHEENLSQSAEASRLSDIAVDDTTAYAVWSEQVDEKWQILFRKSTDGGDTWLTAEQLTNSAEGALSPRLACSGQHLWIVWTDYESGRGEIFWKESTDGGDTWSTEAALSAGTMLSINPAIDVADGQAFVAWQDNRDGNWEIYLRPVPESEQRAVVEDVRHTGRDPSGLGYR</sequence>
<dbReference type="InterPro" id="IPR011040">
    <property type="entry name" value="Sialidase"/>
</dbReference>
<accession>A0A0S8G789</accession>
<evidence type="ECO:0000313" key="2">
    <source>
        <dbReference type="EMBL" id="KPK68951.1"/>
    </source>
</evidence>
<dbReference type="Pfam" id="PF13088">
    <property type="entry name" value="BNR_2"/>
    <property type="match status" value="1"/>
</dbReference>
<dbReference type="InterPro" id="IPR036278">
    <property type="entry name" value="Sialidase_sf"/>
</dbReference>
<dbReference type="SUPFAM" id="SSF50939">
    <property type="entry name" value="Sialidases"/>
    <property type="match status" value="1"/>
</dbReference>
<comment type="caution">
    <text evidence="2">The sequence shown here is derived from an EMBL/GenBank/DDBJ whole genome shotgun (WGS) entry which is preliminary data.</text>
</comment>
<dbReference type="AlphaFoldDB" id="A0A0S8G789"/>
<evidence type="ECO:0000259" key="1">
    <source>
        <dbReference type="Pfam" id="PF13088"/>
    </source>
</evidence>
<gene>
    <name evidence="2" type="ORF">AMJ82_06960</name>
</gene>
<protein>
    <recommendedName>
        <fullName evidence="1">Sialidase domain-containing protein</fullName>
    </recommendedName>
</protein>